<dbReference type="InterPro" id="IPR036513">
    <property type="entry name" value="STAS_dom_sf"/>
</dbReference>
<dbReference type="PROSITE" id="PS50801">
    <property type="entry name" value="STAS"/>
    <property type="match status" value="1"/>
</dbReference>
<dbReference type="Pfam" id="PF13466">
    <property type="entry name" value="STAS_2"/>
    <property type="match status" value="1"/>
</dbReference>
<name>H6SP17_PARPM</name>
<feature type="domain" description="STAS" evidence="1">
    <location>
        <begin position="38"/>
        <end position="137"/>
    </location>
</feature>
<dbReference type="Proteomes" id="UP000033220">
    <property type="component" value="Chromosome DSM 122"/>
</dbReference>
<protein>
    <recommendedName>
        <fullName evidence="1">STAS domain-containing protein</fullName>
    </recommendedName>
</protein>
<dbReference type="HOGENOM" id="CLU_1863642_0_0_5"/>
<dbReference type="EMBL" id="HE663493">
    <property type="protein sequence ID" value="CCG07089.1"/>
    <property type="molecule type" value="Genomic_DNA"/>
</dbReference>
<dbReference type="InterPro" id="IPR058548">
    <property type="entry name" value="MlaB-like_STAS"/>
</dbReference>
<dbReference type="InterPro" id="IPR002645">
    <property type="entry name" value="STAS_dom"/>
</dbReference>
<dbReference type="Gene3D" id="3.30.750.24">
    <property type="entry name" value="STAS domain"/>
    <property type="match status" value="1"/>
</dbReference>
<reference evidence="2 3" key="1">
    <citation type="submission" date="2012-02" db="EMBL/GenBank/DDBJ databases">
        <title>Shotgun genome sequence of Phaeospirillum photometricum DSM 122.</title>
        <authorList>
            <person name="Duquesne K."/>
            <person name="Sturgis J."/>
        </authorList>
    </citation>
    <scope>NUCLEOTIDE SEQUENCE [LARGE SCALE GENOMIC DNA]</scope>
    <source>
        <strain evidence="3">DSM122</strain>
    </source>
</reference>
<organism evidence="2 3">
    <name type="scientific">Pararhodospirillum photometricum DSM 122</name>
    <dbReference type="NCBI Taxonomy" id="1150469"/>
    <lineage>
        <taxon>Bacteria</taxon>
        <taxon>Pseudomonadati</taxon>
        <taxon>Pseudomonadota</taxon>
        <taxon>Alphaproteobacteria</taxon>
        <taxon>Rhodospirillales</taxon>
        <taxon>Rhodospirillaceae</taxon>
        <taxon>Pararhodospirillum</taxon>
    </lineage>
</organism>
<gene>
    <name evidence="2" type="ORF">RSPPHO_00463</name>
</gene>
<proteinExistence type="predicted"/>
<dbReference type="STRING" id="1150469.RSPPHO_00463"/>
<dbReference type="AlphaFoldDB" id="H6SP17"/>
<evidence type="ECO:0000313" key="2">
    <source>
        <dbReference type="EMBL" id="CCG07089.1"/>
    </source>
</evidence>
<evidence type="ECO:0000313" key="3">
    <source>
        <dbReference type="Proteomes" id="UP000033220"/>
    </source>
</evidence>
<dbReference type="SUPFAM" id="SSF52091">
    <property type="entry name" value="SpoIIaa-like"/>
    <property type="match status" value="1"/>
</dbReference>
<dbReference type="KEGG" id="rpm:RSPPHO_00463"/>
<dbReference type="eggNOG" id="ENOG5033DPZ">
    <property type="taxonomic scope" value="Bacteria"/>
</dbReference>
<dbReference type="PATRIC" id="fig|1150469.3.peg.545"/>
<evidence type="ECO:0000259" key="1">
    <source>
        <dbReference type="PROSITE" id="PS50801"/>
    </source>
</evidence>
<keyword evidence="3" id="KW-1185">Reference proteome</keyword>
<sequence>MVFAERECVAMTSVPGDGASPLMKAVPLEPPAGRGKRVRFVGACTIAQAEEIRDTLLEALASCPGEGLVIACDEASEVDLTFIQILIAARRSGETQGKSVTLAAPAQGALAQALVSAGLAHPGGVALGWVNPFWAGE</sequence>
<accession>H6SP17</accession>